<dbReference type="InterPro" id="IPR011658">
    <property type="entry name" value="PA14_dom"/>
</dbReference>
<evidence type="ECO:0000259" key="5">
    <source>
        <dbReference type="PROSITE" id="PS51820"/>
    </source>
</evidence>
<evidence type="ECO:0000313" key="7">
    <source>
        <dbReference type="Proteomes" id="UP001429745"/>
    </source>
</evidence>
<dbReference type="InterPro" id="IPR001764">
    <property type="entry name" value="Glyco_hydro_3_N"/>
</dbReference>
<comment type="caution">
    <text evidence="6">The sequence shown here is derived from an EMBL/GenBank/DDBJ whole genome shotgun (WGS) entry which is preliminary data.</text>
</comment>
<dbReference type="Gene3D" id="2.60.40.10">
    <property type="entry name" value="Immunoglobulins"/>
    <property type="match status" value="1"/>
</dbReference>
<dbReference type="Pfam" id="PF14310">
    <property type="entry name" value="Fn3-like"/>
    <property type="match status" value="1"/>
</dbReference>
<dbReference type="RefSeq" id="WP_168912644.1">
    <property type="nucleotide sequence ID" value="NZ_JABACI010000002.1"/>
</dbReference>
<name>A0ABX1KCF2_9MICO</name>
<feature type="domain" description="PA14" evidence="5">
    <location>
        <begin position="398"/>
        <end position="547"/>
    </location>
</feature>
<dbReference type="Pfam" id="PF07691">
    <property type="entry name" value="PA14"/>
    <property type="match status" value="1"/>
</dbReference>
<dbReference type="Proteomes" id="UP001429745">
    <property type="component" value="Unassembled WGS sequence"/>
</dbReference>
<dbReference type="SMART" id="SM00758">
    <property type="entry name" value="PA14"/>
    <property type="match status" value="1"/>
</dbReference>
<dbReference type="Gene3D" id="3.20.20.300">
    <property type="entry name" value="Glycoside hydrolase, family 3, N-terminal domain"/>
    <property type="match status" value="1"/>
</dbReference>
<keyword evidence="3" id="KW-0119">Carbohydrate metabolism</keyword>
<dbReference type="InterPro" id="IPR002772">
    <property type="entry name" value="Glyco_hydro_3_C"/>
</dbReference>
<dbReference type="InterPro" id="IPR037524">
    <property type="entry name" value="PA14/GLEYA"/>
</dbReference>
<dbReference type="InterPro" id="IPR013783">
    <property type="entry name" value="Ig-like_fold"/>
</dbReference>
<dbReference type="InterPro" id="IPR026891">
    <property type="entry name" value="Fn3-like"/>
</dbReference>
<dbReference type="InterPro" id="IPR050288">
    <property type="entry name" value="Cellulose_deg_GH3"/>
</dbReference>
<keyword evidence="4" id="KW-0326">Glycosidase</keyword>
<dbReference type="SUPFAM" id="SSF51445">
    <property type="entry name" value="(Trans)glycosidases"/>
    <property type="match status" value="1"/>
</dbReference>
<keyword evidence="7" id="KW-1185">Reference proteome</keyword>
<dbReference type="PANTHER" id="PTHR42715">
    <property type="entry name" value="BETA-GLUCOSIDASE"/>
    <property type="match status" value="1"/>
</dbReference>
<organism evidence="6 7">
    <name type="scientific">Microbacterium salsuginis</name>
    <dbReference type="NCBI Taxonomy" id="2722803"/>
    <lineage>
        <taxon>Bacteria</taxon>
        <taxon>Bacillati</taxon>
        <taxon>Actinomycetota</taxon>
        <taxon>Actinomycetes</taxon>
        <taxon>Micrococcales</taxon>
        <taxon>Microbacteriaceae</taxon>
        <taxon>Microbacterium</taxon>
    </lineage>
</organism>
<sequence>MKPTATLGDLTIAEKASLRAGTDAWHFPGVPRLGIPHLRVADCGHGITVMGEGSTNATSFPTGIGMASTWNIRLLEEAGAAIGREARGLGVSVVLGPKLNLHRVPLNGRSFETFSEDPWLAGLLGAAVARGIQSEGVGACIKAIAANSQQADQEVLSSEVSERALRELYLRQFQLAIELADPIAVMTSYNRINGVYPSEHAELLSGIVKGEWAYEGVIVSDWRAVHSPRALTSGLDIEMPGPGRWLDEASVLAAVDDGRVSASQLDDSAQRMLRLHRLYGASAEVAPETGLVDTERNRALALEVAEESIVLLQNIGGVLPLDRRRLARVLVVGPNAEHARLGGGGSASVTPAYSISPLEGIREALRGFAEVEHLEGSGLTGAMVSPGDALHYRDDEGILHPGVAVRYRDRDGTVVTDWVVEPTTDLAWGWASPAAGVGQSGYRAEVRAVLIPPATGSYRLGLQANHGVAELMIGEHRLGRISEEALATQGFEADYSDHYETDTVELVAGEHYELTVDFRKTGSAAALRFEWEEPGSAGSARLRAAATAADAVVVCVGLSNMLEGGARDRSSMRLPEAQEDLIRTVAGSNENVAVVLNNGGPLDVPWADDVPAILEAWYPGQEGGRAVARVLFGDVNPSGKLPDTMADAHAYPSLDTYPGEADISEFREELMVGYRHVDAAGITPRFPFGFGLSYTEFAVSAPRVTVLRDPREAPEVDVAVELSNIGSVSGAEVVQLYLAHADEEPDRPVRQLRAFTKAYLEPGASASVTFRLGVRELEIWDQDAASWRVRAGGYIVGVGTSSRDLVHVPFDLTAPEA</sequence>
<dbReference type="SUPFAM" id="SSF56988">
    <property type="entry name" value="Anthrax protective antigen"/>
    <property type="match status" value="1"/>
</dbReference>
<dbReference type="Gene3D" id="3.40.50.1700">
    <property type="entry name" value="Glycoside hydrolase family 3 C-terminal domain"/>
    <property type="match status" value="1"/>
</dbReference>
<evidence type="ECO:0000256" key="4">
    <source>
        <dbReference type="RuleBase" id="RU361161"/>
    </source>
</evidence>
<dbReference type="InterPro" id="IPR017853">
    <property type="entry name" value="GH"/>
</dbReference>
<keyword evidence="2 4" id="KW-0378">Hydrolase</keyword>
<dbReference type="Pfam" id="PF00933">
    <property type="entry name" value="Glyco_hydro_3"/>
    <property type="match status" value="1"/>
</dbReference>
<dbReference type="SUPFAM" id="SSF52279">
    <property type="entry name" value="Beta-D-glucan exohydrolase, C-terminal domain"/>
    <property type="match status" value="1"/>
</dbReference>
<dbReference type="InterPro" id="IPR019800">
    <property type="entry name" value="Glyco_hydro_3_AS"/>
</dbReference>
<gene>
    <name evidence="6" type="ORF">HF576_10015</name>
</gene>
<dbReference type="Gene3D" id="2.60.120.260">
    <property type="entry name" value="Galactose-binding domain-like"/>
    <property type="match status" value="1"/>
</dbReference>
<dbReference type="PROSITE" id="PS00775">
    <property type="entry name" value="GLYCOSYL_HYDROL_F3"/>
    <property type="match status" value="1"/>
</dbReference>
<dbReference type="InterPro" id="IPR036962">
    <property type="entry name" value="Glyco_hydro_3_N_sf"/>
</dbReference>
<dbReference type="Pfam" id="PF01915">
    <property type="entry name" value="Glyco_hydro_3_C"/>
    <property type="match status" value="1"/>
</dbReference>
<evidence type="ECO:0000256" key="3">
    <source>
        <dbReference type="ARBA" id="ARBA00023277"/>
    </source>
</evidence>
<comment type="similarity">
    <text evidence="1 4">Belongs to the glycosyl hydrolase 3 family.</text>
</comment>
<evidence type="ECO:0000256" key="2">
    <source>
        <dbReference type="ARBA" id="ARBA00022801"/>
    </source>
</evidence>
<reference evidence="6 7" key="1">
    <citation type="submission" date="2020-04" db="EMBL/GenBank/DDBJ databases">
        <title>CFH 90308 Microbacterium sp.</title>
        <authorList>
            <person name="Nie G."/>
            <person name="Ming H."/>
            <person name="Xia T."/>
        </authorList>
    </citation>
    <scope>NUCLEOTIDE SEQUENCE [LARGE SCALE GENOMIC DNA]</scope>
    <source>
        <strain evidence="6 7">CFH 90308</strain>
    </source>
</reference>
<dbReference type="InterPro" id="IPR036881">
    <property type="entry name" value="Glyco_hydro_3_C_sf"/>
</dbReference>
<dbReference type="EMBL" id="JABACI010000002">
    <property type="protein sequence ID" value="NLP84187.1"/>
    <property type="molecule type" value="Genomic_DNA"/>
</dbReference>
<dbReference type="SMART" id="SM01217">
    <property type="entry name" value="Fn3_like"/>
    <property type="match status" value="1"/>
</dbReference>
<evidence type="ECO:0000313" key="6">
    <source>
        <dbReference type="EMBL" id="NLP84187.1"/>
    </source>
</evidence>
<protein>
    <submittedName>
        <fullName evidence="6">Beta-glucosidase</fullName>
    </submittedName>
</protein>
<evidence type="ECO:0000256" key="1">
    <source>
        <dbReference type="ARBA" id="ARBA00005336"/>
    </source>
</evidence>
<proteinExistence type="inferred from homology"/>
<dbReference type="PRINTS" id="PR00133">
    <property type="entry name" value="GLHYDRLASE3"/>
</dbReference>
<dbReference type="PANTHER" id="PTHR42715:SF10">
    <property type="entry name" value="BETA-GLUCOSIDASE"/>
    <property type="match status" value="1"/>
</dbReference>
<accession>A0ABX1KCF2</accession>
<dbReference type="PROSITE" id="PS51820">
    <property type="entry name" value="PA14"/>
    <property type="match status" value="1"/>
</dbReference>